<keyword evidence="4" id="KW-1185">Reference proteome</keyword>
<evidence type="ECO:0000256" key="1">
    <source>
        <dbReference type="SAM" id="SignalP"/>
    </source>
</evidence>
<reference evidence="3 4" key="1">
    <citation type="submission" date="2019-04" db="EMBL/GenBank/DDBJ databases">
        <authorList>
            <person name="Van Vliet M D."/>
        </authorList>
    </citation>
    <scope>NUCLEOTIDE SEQUENCE [LARGE SCALE GENOMIC DNA]</scope>
    <source>
        <strain evidence="3 4">F1</strain>
    </source>
</reference>
<evidence type="ECO:0000313" key="4">
    <source>
        <dbReference type="Proteomes" id="UP000366872"/>
    </source>
</evidence>
<dbReference type="AlphaFoldDB" id="A0A6C2UAX3"/>
<dbReference type="Pfam" id="PF07589">
    <property type="entry name" value="PEP-CTERM"/>
    <property type="match status" value="1"/>
</dbReference>
<protein>
    <recommendedName>
        <fullName evidence="2">Ice-binding protein C-terminal domain-containing protein</fullName>
    </recommendedName>
</protein>
<evidence type="ECO:0000259" key="2">
    <source>
        <dbReference type="Pfam" id="PF07589"/>
    </source>
</evidence>
<accession>A0A6C2UAX3</accession>
<proteinExistence type="predicted"/>
<evidence type="ECO:0000313" key="3">
    <source>
        <dbReference type="EMBL" id="VGO17292.1"/>
    </source>
</evidence>
<gene>
    <name evidence="3" type="ORF">PDESU_05888</name>
</gene>
<dbReference type="RefSeq" id="WP_168442674.1">
    <property type="nucleotide sequence ID" value="NZ_CAAHFG010000004.1"/>
</dbReference>
<dbReference type="EMBL" id="CAAHFG010000004">
    <property type="protein sequence ID" value="VGO17292.1"/>
    <property type="molecule type" value="Genomic_DNA"/>
</dbReference>
<feature type="chain" id="PRO_5025672618" description="Ice-binding protein C-terminal domain-containing protein" evidence="1">
    <location>
        <begin position="23"/>
        <end position="261"/>
    </location>
</feature>
<sequence>MKHVRIASILLLVAAFMIPAYGEVVPPWESTNPTGLPNTKFWGYDFDDGSLPPTITLEGGNSGQPNDPIWSISGYGDTVSTLGGVLGIHNATQPSGVTLHIDVPNTYNSANIKYFWFAFDYSGTAPVLDFGTDDSRSVLVPGSLTFTANTTGSHIEGYVNFDPQPASEWMDISLIANVGQTTWIDNLQTGSTCVPEPASFSMIALGGLGTWLARRKRLRRHRSKKKTSFEQLAAFRLPFLSEEIATAPIGGRREFAAYRLK</sequence>
<organism evidence="3 4">
    <name type="scientific">Pontiella desulfatans</name>
    <dbReference type="NCBI Taxonomy" id="2750659"/>
    <lineage>
        <taxon>Bacteria</taxon>
        <taxon>Pseudomonadati</taxon>
        <taxon>Kiritimatiellota</taxon>
        <taxon>Kiritimatiellia</taxon>
        <taxon>Kiritimatiellales</taxon>
        <taxon>Pontiellaceae</taxon>
        <taxon>Pontiella</taxon>
    </lineage>
</organism>
<dbReference type="InterPro" id="IPR013424">
    <property type="entry name" value="Ice-binding_C"/>
</dbReference>
<name>A0A6C2UAX3_PONDE</name>
<keyword evidence="1" id="KW-0732">Signal</keyword>
<feature type="domain" description="Ice-binding protein C-terminal" evidence="2">
    <location>
        <begin position="194"/>
        <end position="216"/>
    </location>
</feature>
<dbReference type="Proteomes" id="UP000366872">
    <property type="component" value="Unassembled WGS sequence"/>
</dbReference>
<dbReference type="NCBIfam" id="TIGR02595">
    <property type="entry name" value="PEP_CTERM"/>
    <property type="match status" value="1"/>
</dbReference>
<feature type="signal peptide" evidence="1">
    <location>
        <begin position="1"/>
        <end position="22"/>
    </location>
</feature>